<dbReference type="EMBL" id="GBRH01221912">
    <property type="protein sequence ID" value="JAD75983.1"/>
    <property type="molecule type" value="Transcribed_RNA"/>
</dbReference>
<dbReference type="AlphaFoldDB" id="A0A0A9CNF9"/>
<name>A0A0A9CNF9_ARUDO</name>
<evidence type="ECO:0000313" key="1">
    <source>
        <dbReference type="EMBL" id="JAD75983.1"/>
    </source>
</evidence>
<organism evidence="1">
    <name type="scientific">Arundo donax</name>
    <name type="common">Giant reed</name>
    <name type="synonym">Donax arundinaceus</name>
    <dbReference type="NCBI Taxonomy" id="35708"/>
    <lineage>
        <taxon>Eukaryota</taxon>
        <taxon>Viridiplantae</taxon>
        <taxon>Streptophyta</taxon>
        <taxon>Embryophyta</taxon>
        <taxon>Tracheophyta</taxon>
        <taxon>Spermatophyta</taxon>
        <taxon>Magnoliopsida</taxon>
        <taxon>Liliopsida</taxon>
        <taxon>Poales</taxon>
        <taxon>Poaceae</taxon>
        <taxon>PACMAD clade</taxon>
        <taxon>Arundinoideae</taxon>
        <taxon>Arundineae</taxon>
        <taxon>Arundo</taxon>
    </lineage>
</organism>
<reference evidence="1" key="2">
    <citation type="journal article" date="2015" name="Data Brief">
        <title>Shoot transcriptome of the giant reed, Arundo donax.</title>
        <authorList>
            <person name="Barrero R.A."/>
            <person name="Guerrero F.D."/>
            <person name="Moolhuijzen P."/>
            <person name="Goolsby J.A."/>
            <person name="Tidwell J."/>
            <person name="Bellgard S.E."/>
            <person name="Bellgard M.I."/>
        </authorList>
    </citation>
    <scope>NUCLEOTIDE SEQUENCE</scope>
    <source>
        <tissue evidence="1">Shoot tissue taken approximately 20 cm above the soil surface</tissue>
    </source>
</reference>
<protein>
    <submittedName>
        <fullName evidence="1">Uncharacterized protein</fullName>
    </submittedName>
</protein>
<reference evidence="1" key="1">
    <citation type="submission" date="2014-09" db="EMBL/GenBank/DDBJ databases">
        <authorList>
            <person name="Magalhaes I.L.F."/>
            <person name="Oliveira U."/>
            <person name="Santos F.R."/>
            <person name="Vidigal T.H.D.A."/>
            <person name="Brescovit A.D."/>
            <person name="Santos A.J."/>
        </authorList>
    </citation>
    <scope>NUCLEOTIDE SEQUENCE</scope>
    <source>
        <tissue evidence="1">Shoot tissue taken approximately 20 cm above the soil surface</tissue>
    </source>
</reference>
<proteinExistence type="predicted"/>
<sequence>MESVVRVQDVADATMFRYHKFSSSMSNDYHFKSSSNNVYRKN</sequence>
<accession>A0A0A9CNF9</accession>